<dbReference type="Proteomes" id="UP000321490">
    <property type="component" value="Unassembled WGS sequence"/>
</dbReference>
<proteinExistence type="predicted"/>
<keyword evidence="2" id="KW-1185">Reference proteome</keyword>
<evidence type="ECO:0000313" key="1">
    <source>
        <dbReference type="EMBL" id="TWH71580.1"/>
    </source>
</evidence>
<accession>A0A562IKW5</accession>
<evidence type="ECO:0000313" key="2">
    <source>
        <dbReference type="Proteomes" id="UP000321490"/>
    </source>
</evidence>
<comment type="caution">
    <text evidence="1">The sequence shown here is derived from an EMBL/GenBank/DDBJ whole genome shotgun (WGS) entry which is preliminary data.</text>
</comment>
<protein>
    <submittedName>
        <fullName evidence="1">Uncharacterized protein</fullName>
    </submittedName>
</protein>
<organism evidence="1 2">
    <name type="scientific">Modestobacter roseus</name>
    <dbReference type="NCBI Taxonomy" id="1181884"/>
    <lineage>
        <taxon>Bacteria</taxon>
        <taxon>Bacillati</taxon>
        <taxon>Actinomycetota</taxon>
        <taxon>Actinomycetes</taxon>
        <taxon>Geodermatophilales</taxon>
        <taxon>Geodermatophilaceae</taxon>
        <taxon>Modestobacter</taxon>
    </lineage>
</organism>
<name>A0A562IKW5_9ACTN</name>
<reference evidence="1 2" key="1">
    <citation type="submission" date="2019-07" db="EMBL/GenBank/DDBJ databases">
        <title>R&amp;d 2014.</title>
        <authorList>
            <person name="Klenk H.-P."/>
        </authorList>
    </citation>
    <scope>NUCLEOTIDE SEQUENCE [LARGE SCALE GENOMIC DNA]</scope>
    <source>
        <strain evidence="1 2">DSM 45764</strain>
    </source>
</reference>
<dbReference type="AlphaFoldDB" id="A0A562IKW5"/>
<sequence length="48" mass="5370">MLGLWTAGWLFVLLAAGLLWLGDLSLQWPVLLVPVVWAVVSVRPRREA</sequence>
<gene>
    <name evidence="1" type="ORF">JD78_00078</name>
</gene>
<dbReference type="EMBL" id="VLKF01000001">
    <property type="protein sequence ID" value="TWH71580.1"/>
    <property type="molecule type" value="Genomic_DNA"/>
</dbReference>